<reference evidence="1" key="1">
    <citation type="journal article" date="2023" name="Science">
        <title>Genome structures resolve the early diversification of teleost fishes.</title>
        <authorList>
            <person name="Parey E."/>
            <person name="Louis A."/>
            <person name="Montfort J."/>
            <person name="Bouchez O."/>
            <person name="Roques C."/>
            <person name="Iampietro C."/>
            <person name="Lluch J."/>
            <person name="Castinel A."/>
            <person name="Donnadieu C."/>
            <person name="Desvignes T."/>
            <person name="Floi Bucao C."/>
            <person name="Jouanno E."/>
            <person name="Wen M."/>
            <person name="Mejri S."/>
            <person name="Dirks R."/>
            <person name="Jansen H."/>
            <person name="Henkel C."/>
            <person name="Chen W.J."/>
            <person name="Zahm M."/>
            <person name="Cabau C."/>
            <person name="Klopp C."/>
            <person name="Thompson A.W."/>
            <person name="Robinson-Rechavi M."/>
            <person name="Braasch I."/>
            <person name="Lecointre G."/>
            <person name="Bobe J."/>
            <person name="Postlethwait J.H."/>
            <person name="Berthelot C."/>
            <person name="Roest Crollius H."/>
            <person name="Guiguen Y."/>
        </authorList>
    </citation>
    <scope>NUCLEOTIDE SEQUENCE</scope>
    <source>
        <strain evidence="1">NC1722</strain>
    </source>
</reference>
<accession>A0AAD7SZ83</accession>
<dbReference type="Proteomes" id="UP001221898">
    <property type="component" value="Unassembled WGS sequence"/>
</dbReference>
<protein>
    <submittedName>
        <fullName evidence="1">Uncharacterized protein</fullName>
    </submittedName>
</protein>
<organism evidence="1 2">
    <name type="scientific">Aldrovandia affinis</name>
    <dbReference type="NCBI Taxonomy" id="143900"/>
    <lineage>
        <taxon>Eukaryota</taxon>
        <taxon>Metazoa</taxon>
        <taxon>Chordata</taxon>
        <taxon>Craniata</taxon>
        <taxon>Vertebrata</taxon>
        <taxon>Euteleostomi</taxon>
        <taxon>Actinopterygii</taxon>
        <taxon>Neopterygii</taxon>
        <taxon>Teleostei</taxon>
        <taxon>Notacanthiformes</taxon>
        <taxon>Halosauridae</taxon>
        <taxon>Aldrovandia</taxon>
    </lineage>
</organism>
<comment type="caution">
    <text evidence="1">The sequence shown here is derived from an EMBL/GenBank/DDBJ whole genome shotgun (WGS) entry which is preliminary data.</text>
</comment>
<sequence>FFAIAYTLVAEFGSLCQNSTHKPNKTQHFYINISLLCQNEILQSKSNNPFSKWHFCNKMIHTCTI</sequence>
<evidence type="ECO:0000313" key="1">
    <source>
        <dbReference type="EMBL" id="KAJ8411526.1"/>
    </source>
</evidence>
<dbReference type="AlphaFoldDB" id="A0AAD7SZ83"/>
<dbReference type="EMBL" id="JAINUG010000022">
    <property type="protein sequence ID" value="KAJ8411526.1"/>
    <property type="molecule type" value="Genomic_DNA"/>
</dbReference>
<keyword evidence="2" id="KW-1185">Reference proteome</keyword>
<name>A0AAD7SZ83_9TELE</name>
<gene>
    <name evidence="1" type="ORF">AAFF_G00163340</name>
</gene>
<evidence type="ECO:0000313" key="2">
    <source>
        <dbReference type="Proteomes" id="UP001221898"/>
    </source>
</evidence>
<feature type="non-terminal residue" evidence="1">
    <location>
        <position position="65"/>
    </location>
</feature>
<proteinExistence type="predicted"/>